<dbReference type="AlphaFoldDB" id="A0A6G0XU99"/>
<accession>A0A6G0XU99</accession>
<dbReference type="Proteomes" id="UP000478052">
    <property type="component" value="Unassembled WGS sequence"/>
</dbReference>
<gene>
    <name evidence="1" type="ORF">FWK35_00019536</name>
</gene>
<evidence type="ECO:0000313" key="1">
    <source>
        <dbReference type="EMBL" id="KAF0744219.1"/>
    </source>
</evidence>
<sequence length="456" mass="52380">MTSYLGSLTQFNVDVDSWKIYQEQLGQFLEVNKIKNDLRKSAFLSCIGQDAYKLLRDLFTPQLPKEKSFEELCALMENHFTPKINIFRERSNFYAASQQDGETIVDYTARLRNLSINCNFGEKLEGILIDKFVFGLKSGRIKDRVCEEKPTSETTLSQIVEIALAKETYLFNEADQYAVHGDKGTKNTSVSGLQKHGYFQVNTVPEYNICRVCGHLAKMCNKSKSTNFLNVESVDDGTHESLICNIETNDLNPIILDVKIINVKLKAQLDSGSGEYVHEKFKIRLKDNANLTPIFYKPRQIPFAFKEQVEEQLCRLEKLGVISQVESNDRLDSLVYHIMTDDFYNHLVNNPILMDRMDTSNLPTTHPCYIAERRKIPGFFSDETDGLIITEFCALRAKSYAYKINGEEKIKAKGILGHVVKNHMTFDHHRRCLFGELDLETCRHQNVSIRSFNHHN</sequence>
<proteinExistence type="predicted"/>
<dbReference type="OrthoDB" id="6622951at2759"/>
<dbReference type="InterPro" id="IPR050951">
    <property type="entry name" value="Retrovirus_Pol_polyprotein"/>
</dbReference>
<name>A0A6G0XU99_APHCR</name>
<dbReference type="EMBL" id="VUJU01007533">
    <property type="protein sequence ID" value="KAF0744219.1"/>
    <property type="molecule type" value="Genomic_DNA"/>
</dbReference>
<dbReference type="GO" id="GO:0003964">
    <property type="term" value="F:RNA-directed DNA polymerase activity"/>
    <property type="evidence" value="ECO:0007669"/>
    <property type="project" value="UniProtKB-KW"/>
</dbReference>
<keyword evidence="1" id="KW-0808">Transferase</keyword>
<comment type="caution">
    <text evidence="1">The sequence shown here is derived from an EMBL/GenBank/DDBJ whole genome shotgun (WGS) entry which is preliminary data.</text>
</comment>
<organism evidence="1 2">
    <name type="scientific">Aphis craccivora</name>
    <name type="common">Cowpea aphid</name>
    <dbReference type="NCBI Taxonomy" id="307492"/>
    <lineage>
        <taxon>Eukaryota</taxon>
        <taxon>Metazoa</taxon>
        <taxon>Ecdysozoa</taxon>
        <taxon>Arthropoda</taxon>
        <taxon>Hexapoda</taxon>
        <taxon>Insecta</taxon>
        <taxon>Pterygota</taxon>
        <taxon>Neoptera</taxon>
        <taxon>Paraneoptera</taxon>
        <taxon>Hemiptera</taxon>
        <taxon>Sternorrhyncha</taxon>
        <taxon>Aphidomorpha</taxon>
        <taxon>Aphidoidea</taxon>
        <taxon>Aphididae</taxon>
        <taxon>Aphidini</taxon>
        <taxon>Aphis</taxon>
        <taxon>Aphis</taxon>
    </lineage>
</organism>
<reference evidence="1 2" key="1">
    <citation type="submission" date="2019-08" db="EMBL/GenBank/DDBJ databases">
        <title>Whole genome of Aphis craccivora.</title>
        <authorList>
            <person name="Voronova N.V."/>
            <person name="Shulinski R.S."/>
            <person name="Bandarenka Y.V."/>
            <person name="Zhorov D.G."/>
            <person name="Warner D."/>
        </authorList>
    </citation>
    <scope>NUCLEOTIDE SEQUENCE [LARGE SCALE GENOMIC DNA]</scope>
    <source>
        <strain evidence="1">180601</strain>
        <tissue evidence="1">Whole Body</tissue>
    </source>
</reference>
<keyword evidence="2" id="KW-1185">Reference proteome</keyword>
<keyword evidence="1" id="KW-0695">RNA-directed DNA polymerase</keyword>
<dbReference type="PANTHER" id="PTHR37984">
    <property type="entry name" value="PROTEIN CBG26694"/>
    <property type="match status" value="1"/>
</dbReference>
<dbReference type="PANTHER" id="PTHR37984:SF5">
    <property type="entry name" value="PROTEIN NYNRIN-LIKE"/>
    <property type="match status" value="1"/>
</dbReference>
<protein>
    <submittedName>
        <fullName evidence="1">Reverse transcriptase domain-containing protein</fullName>
    </submittedName>
</protein>
<keyword evidence="1" id="KW-0548">Nucleotidyltransferase</keyword>
<evidence type="ECO:0000313" key="2">
    <source>
        <dbReference type="Proteomes" id="UP000478052"/>
    </source>
</evidence>